<sequence length="410" mass="43748">MNSKFEEILNLANSLSFTSFPIADDVLNLQDSLKYQTTSLTEFNDSFNTYCNGVRDMEENICSVFSKISGITVGISEFRGVSAISENGQVDKNKVIQLMLKNPNDLTNGEKEILSYVEKVLGKDEYAELKEQAIKEDNGQGIADNLKLKFGDTSIYGPFLELANNDGFLKSIKKAGEDFIIGAGNSLDKNIFLGTVFTVGGINQSSMPKSIPYKIGELAGDIGSFAFGAAEAGTGAGGELLGFTADATGVLAPAGVALNVASLGLVTHGGAATIKSAHNFSEDLFSLIKGEGNQGVSKADILQQNRVNGRKFETEALEKMQESADDVVEQITIKSKSGTRTRLDAIGIDKDTGEILIEEYKASSTAPLTKNQKIAHPEIETDGGVVVGKGKPPFIGGTEIPPTKIKIIRK</sequence>
<dbReference type="OrthoDB" id="2067488at2"/>
<gene>
    <name evidence="1" type="ORF">BS101_17430</name>
</gene>
<dbReference type="AlphaFoldDB" id="A0A1L5FBJ9"/>
<protein>
    <recommendedName>
        <fullName evidence="3">LXG domain-containing protein</fullName>
    </recommendedName>
</protein>
<evidence type="ECO:0000313" key="2">
    <source>
        <dbReference type="Proteomes" id="UP000184604"/>
    </source>
</evidence>
<organism evidence="1 2">
    <name type="scientific">Clostridium kluyveri</name>
    <dbReference type="NCBI Taxonomy" id="1534"/>
    <lineage>
        <taxon>Bacteria</taxon>
        <taxon>Bacillati</taxon>
        <taxon>Bacillota</taxon>
        <taxon>Clostridia</taxon>
        <taxon>Eubacteriales</taxon>
        <taxon>Clostridiaceae</taxon>
        <taxon>Clostridium</taxon>
    </lineage>
</organism>
<name>A0A1L5FBJ9_CLOKL</name>
<proteinExistence type="predicted"/>
<dbReference type="RefSeq" id="WP_073539984.1">
    <property type="nucleotide sequence ID" value="NZ_CP018335.1"/>
</dbReference>
<accession>A0A1L5FBJ9</accession>
<dbReference type="Proteomes" id="UP000184604">
    <property type="component" value="Chromosome"/>
</dbReference>
<evidence type="ECO:0008006" key="3">
    <source>
        <dbReference type="Google" id="ProtNLM"/>
    </source>
</evidence>
<evidence type="ECO:0000313" key="1">
    <source>
        <dbReference type="EMBL" id="APM40388.1"/>
    </source>
</evidence>
<reference evidence="1 2" key="1">
    <citation type="submission" date="2016-12" db="EMBL/GenBank/DDBJ databases">
        <title>Complete genome sequence of Clostridium kluyveri JZZ isolated from the pit mud of a Chinese flavor liquor-making factory.</title>
        <authorList>
            <person name="Wang Y."/>
        </authorList>
    </citation>
    <scope>NUCLEOTIDE SEQUENCE [LARGE SCALE GENOMIC DNA]</scope>
    <source>
        <strain evidence="1 2">JZZ</strain>
    </source>
</reference>
<dbReference type="EMBL" id="CP018335">
    <property type="protein sequence ID" value="APM40388.1"/>
    <property type="molecule type" value="Genomic_DNA"/>
</dbReference>